<dbReference type="UniPathway" id="UPA00242"/>
<comment type="pathway">
    <text evidence="2">Carbohydrate metabolism; hexose metabolism.</text>
</comment>
<dbReference type="CDD" id="cd24019">
    <property type="entry name" value="ASKHA_NBD_HK_meta"/>
    <property type="match status" value="1"/>
</dbReference>
<evidence type="ECO:0000313" key="17">
    <source>
        <dbReference type="EnsemblMetazoa" id="MDOA001787-PA"/>
    </source>
</evidence>
<comment type="pathway">
    <text evidence="1">Carbohydrate degradation; glycolysis; D-glyceraldehyde 3-phosphate and glycerone phosphate from D-glucose: step 1/4.</text>
</comment>
<dbReference type="Pfam" id="PF03727">
    <property type="entry name" value="Hexokinase_2"/>
    <property type="match status" value="1"/>
</dbReference>
<comment type="catalytic activity">
    <reaction evidence="9">
        <text>a D-hexose + ATP = a D-hexose 6-phosphate + ADP + H(+)</text>
        <dbReference type="Rhea" id="RHEA:22740"/>
        <dbReference type="ChEBI" id="CHEBI:4194"/>
        <dbReference type="ChEBI" id="CHEBI:15378"/>
        <dbReference type="ChEBI" id="CHEBI:30616"/>
        <dbReference type="ChEBI" id="CHEBI:229467"/>
        <dbReference type="ChEBI" id="CHEBI:456216"/>
        <dbReference type="EC" id="2.7.1.1"/>
    </reaction>
    <physiologicalReaction direction="left-to-right" evidence="9">
        <dbReference type="Rhea" id="RHEA:22741"/>
    </physiologicalReaction>
</comment>
<accession>A0A1I8M6Q3</accession>
<dbReference type="PROSITE" id="PS51748">
    <property type="entry name" value="HEXOKINASE_2"/>
    <property type="match status" value="1"/>
</dbReference>
<evidence type="ECO:0000256" key="2">
    <source>
        <dbReference type="ARBA" id="ARBA00005028"/>
    </source>
</evidence>
<dbReference type="PRINTS" id="PR00475">
    <property type="entry name" value="HEXOKINASE"/>
</dbReference>
<dbReference type="FunFam" id="3.40.367.20:FF:000005">
    <property type="entry name" value="Phosphotransferase"/>
    <property type="match status" value="1"/>
</dbReference>
<comment type="catalytic activity">
    <reaction evidence="12">
        <text>D-mannose + ATP = D-mannose 6-phosphate + ADP + H(+)</text>
        <dbReference type="Rhea" id="RHEA:11028"/>
        <dbReference type="ChEBI" id="CHEBI:4208"/>
        <dbReference type="ChEBI" id="CHEBI:15378"/>
        <dbReference type="ChEBI" id="CHEBI:30616"/>
        <dbReference type="ChEBI" id="CHEBI:58735"/>
        <dbReference type="ChEBI" id="CHEBI:456216"/>
        <dbReference type="EC" id="2.7.1.1"/>
    </reaction>
    <physiologicalReaction direction="left-to-right" evidence="12">
        <dbReference type="Rhea" id="RHEA:11029"/>
    </physiologicalReaction>
</comment>
<dbReference type="STRING" id="7370.A0A1I8M6Q3"/>
<dbReference type="OrthoDB" id="419537at2759"/>
<feature type="domain" description="Hexokinase C-terminal" evidence="16">
    <location>
        <begin position="208"/>
        <end position="449"/>
    </location>
</feature>
<dbReference type="GeneID" id="101891381"/>
<dbReference type="Proteomes" id="UP001652621">
    <property type="component" value="Unplaced"/>
</dbReference>
<dbReference type="GO" id="GO:0004340">
    <property type="term" value="F:glucokinase activity"/>
    <property type="evidence" value="ECO:0007669"/>
    <property type="project" value="TreeGrafter"/>
</dbReference>
<evidence type="ECO:0000256" key="5">
    <source>
        <dbReference type="ARBA" id="ARBA00022741"/>
    </source>
</evidence>
<comment type="function">
    <text evidence="13">Catalyzes the phosphorylation of various hexoses to hexose 6-phosphate.</text>
</comment>
<keyword evidence="7 14" id="KW-0067">ATP-binding</keyword>
<evidence type="ECO:0000256" key="14">
    <source>
        <dbReference type="RuleBase" id="RU362007"/>
    </source>
</evidence>
<evidence type="ECO:0000256" key="4">
    <source>
        <dbReference type="ARBA" id="ARBA00022679"/>
    </source>
</evidence>
<reference evidence="20" key="2">
    <citation type="submission" date="2025-05" db="UniProtKB">
        <authorList>
            <consortium name="RefSeq"/>
        </authorList>
    </citation>
    <scope>IDENTIFICATION</scope>
    <source>
        <strain evidence="19 20">Aabys</strain>
        <tissue evidence="20">Whole body</tissue>
    </source>
</reference>
<dbReference type="PANTHER" id="PTHR19443">
    <property type="entry name" value="HEXOKINASE"/>
    <property type="match status" value="1"/>
</dbReference>
<dbReference type="VEuPathDB" id="VectorBase:MDOMA2_003794"/>
<dbReference type="Gene3D" id="3.40.367.20">
    <property type="match status" value="1"/>
</dbReference>
<dbReference type="RefSeq" id="XP_005192061.1">
    <property type="nucleotide sequence ID" value="XM_005192004.3"/>
</dbReference>
<dbReference type="Pfam" id="PF00349">
    <property type="entry name" value="Hexokinase_1"/>
    <property type="match status" value="1"/>
</dbReference>
<evidence type="ECO:0000256" key="1">
    <source>
        <dbReference type="ARBA" id="ARBA00004888"/>
    </source>
</evidence>
<feature type="domain" description="Hexokinase N-terminal" evidence="15">
    <location>
        <begin position="6"/>
        <end position="200"/>
    </location>
</feature>
<dbReference type="KEGG" id="mde:101891381"/>
<dbReference type="GO" id="GO:0001678">
    <property type="term" value="P:intracellular glucose homeostasis"/>
    <property type="evidence" value="ECO:0007669"/>
    <property type="project" value="InterPro"/>
</dbReference>
<comment type="catalytic activity">
    <reaction evidence="11">
        <text>D-glucose + ATP = D-glucose 6-phosphate + ADP + H(+)</text>
        <dbReference type="Rhea" id="RHEA:17825"/>
        <dbReference type="ChEBI" id="CHEBI:4167"/>
        <dbReference type="ChEBI" id="CHEBI:15378"/>
        <dbReference type="ChEBI" id="CHEBI:30616"/>
        <dbReference type="ChEBI" id="CHEBI:61548"/>
        <dbReference type="ChEBI" id="CHEBI:456216"/>
        <dbReference type="EC" id="2.7.1.1"/>
    </reaction>
    <physiologicalReaction direction="left-to-right" evidence="11">
        <dbReference type="Rhea" id="RHEA:17826"/>
    </physiologicalReaction>
</comment>
<dbReference type="Gene3D" id="3.30.420.40">
    <property type="match status" value="1"/>
</dbReference>
<evidence type="ECO:0000313" key="20">
    <source>
        <dbReference type="RefSeq" id="XP_058976316.1"/>
    </source>
</evidence>
<keyword evidence="8 14" id="KW-0324">Glycolysis</keyword>
<dbReference type="InterPro" id="IPR022672">
    <property type="entry name" value="Hexokinase_N"/>
</dbReference>
<dbReference type="GO" id="GO:0008865">
    <property type="term" value="F:fructokinase activity"/>
    <property type="evidence" value="ECO:0007669"/>
    <property type="project" value="TreeGrafter"/>
</dbReference>
<organism evidence="17">
    <name type="scientific">Musca domestica</name>
    <name type="common">House fly</name>
    <dbReference type="NCBI Taxonomy" id="7370"/>
    <lineage>
        <taxon>Eukaryota</taxon>
        <taxon>Metazoa</taxon>
        <taxon>Ecdysozoa</taxon>
        <taxon>Arthropoda</taxon>
        <taxon>Hexapoda</taxon>
        <taxon>Insecta</taxon>
        <taxon>Pterygota</taxon>
        <taxon>Neoptera</taxon>
        <taxon>Endopterygota</taxon>
        <taxon>Diptera</taxon>
        <taxon>Brachycera</taxon>
        <taxon>Muscomorpha</taxon>
        <taxon>Muscoidea</taxon>
        <taxon>Muscidae</taxon>
        <taxon>Musca</taxon>
    </lineage>
</organism>
<dbReference type="InterPro" id="IPR022673">
    <property type="entry name" value="Hexokinase_C"/>
</dbReference>
<evidence type="ECO:0000256" key="11">
    <source>
        <dbReference type="ARBA" id="ARBA00048160"/>
    </source>
</evidence>
<comment type="catalytic activity">
    <reaction evidence="10">
        <text>D-fructose + ATP = D-fructose 6-phosphate + ADP + H(+)</text>
        <dbReference type="Rhea" id="RHEA:16125"/>
        <dbReference type="ChEBI" id="CHEBI:15378"/>
        <dbReference type="ChEBI" id="CHEBI:30616"/>
        <dbReference type="ChEBI" id="CHEBI:37721"/>
        <dbReference type="ChEBI" id="CHEBI:61527"/>
        <dbReference type="ChEBI" id="CHEBI:456216"/>
        <dbReference type="EC" id="2.7.1.1"/>
    </reaction>
    <physiologicalReaction direction="left-to-right" evidence="10">
        <dbReference type="Rhea" id="RHEA:16126"/>
    </physiologicalReaction>
</comment>
<proteinExistence type="inferred from homology"/>
<name>A0A1I8M6Q3_MUSDO</name>
<sequence length="454" mass="50571">MHDERLKEFLKPLVLSDSQLQEAYKRFCNEIRKGLSASEHEQADTKCYVTYVQDLPTGNEVGKYLALDLGGTNFRVLLVTLKGHHEAVVESEIYAVPKDIMLGPGEELFDHIAQCLATFVEGHKVASEHLPLGFTFSFPCVQLGLTKALLVRWTKGFQCSGVEQEDVGRLLKEAIARRGDLEIHVMAILNDTTGTLMSCAHRNPECHIGVIIGTGCNACYVEKVDQVELLEPEYKVNNRYVLINTEWGAFGDGGLLDFIRTDYDKEIDKKSLNAGTQIFEKMISGMYLGELVRLILLEALKRNLIFVLSQNKSAFITKLSGECECFETSMISEIEADVFPEFKKTREIIKQLFGIEKASVEDCQKLRYICECVSQRAASLVGVGLSGLINKIEEPKVVVGVDGSVYRFHPKFDAYMRATMKKLVKDNVEFDLMLSEDGSGRGAALVAAVASRGN</sequence>
<evidence type="ECO:0000256" key="9">
    <source>
        <dbReference type="ARBA" id="ARBA00044613"/>
    </source>
</evidence>
<dbReference type="UniPathway" id="UPA00109">
    <property type="reaction ID" value="UER00180"/>
</dbReference>
<dbReference type="GO" id="GO:0006006">
    <property type="term" value="P:glucose metabolic process"/>
    <property type="evidence" value="ECO:0007669"/>
    <property type="project" value="TreeGrafter"/>
</dbReference>
<keyword evidence="6 14" id="KW-0418">Kinase</keyword>
<dbReference type="VEuPathDB" id="VectorBase:MDOA001787"/>
<gene>
    <name evidence="17" type="primary">101891381</name>
    <name evidence="19" type="synonym">LOC101891381</name>
    <name evidence="20" type="synonym">LOC131801558</name>
</gene>
<dbReference type="eggNOG" id="KOG1369">
    <property type="taxonomic scope" value="Eukaryota"/>
</dbReference>
<dbReference type="PROSITE" id="PS00378">
    <property type="entry name" value="HEXOKINASE_1"/>
    <property type="match status" value="1"/>
</dbReference>
<keyword evidence="5 14" id="KW-0547">Nucleotide-binding</keyword>
<dbReference type="GO" id="GO:0005739">
    <property type="term" value="C:mitochondrion"/>
    <property type="evidence" value="ECO:0007669"/>
    <property type="project" value="TreeGrafter"/>
</dbReference>
<dbReference type="GO" id="GO:0005524">
    <property type="term" value="F:ATP binding"/>
    <property type="evidence" value="ECO:0007669"/>
    <property type="project" value="UniProtKB-UniRule"/>
</dbReference>
<dbReference type="InterPro" id="IPR043129">
    <property type="entry name" value="ATPase_NBD"/>
</dbReference>
<evidence type="ECO:0000313" key="19">
    <source>
        <dbReference type="RefSeq" id="XP_005192061.1"/>
    </source>
</evidence>
<dbReference type="EnsemblMetazoa" id="MDOA001787-RA">
    <property type="protein sequence ID" value="MDOA001787-PA"/>
    <property type="gene ID" value="MDOA001787"/>
</dbReference>
<dbReference type="InterPro" id="IPR001312">
    <property type="entry name" value="Hexokinase"/>
</dbReference>
<reference evidence="17" key="1">
    <citation type="submission" date="2020-05" db="UniProtKB">
        <authorList>
            <consortium name="EnsemblMetazoa"/>
        </authorList>
    </citation>
    <scope>IDENTIFICATION</scope>
    <source>
        <strain evidence="17">Aabys</strain>
    </source>
</reference>
<dbReference type="PANTHER" id="PTHR19443:SF16">
    <property type="entry name" value="HEXOKINASE TYPE 1-RELATED"/>
    <property type="match status" value="1"/>
</dbReference>
<evidence type="ECO:0000259" key="16">
    <source>
        <dbReference type="Pfam" id="PF03727"/>
    </source>
</evidence>
<evidence type="ECO:0000256" key="7">
    <source>
        <dbReference type="ARBA" id="ARBA00022840"/>
    </source>
</evidence>
<dbReference type="EC" id="2.7.1.-" evidence="14"/>
<keyword evidence="18" id="KW-1185">Reference proteome</keyword>
<evidence type="ECO:0000256" key="3">
    <source>
        <dbReference type="ARBA" id="ARBA00009225"/>
    </source>
</evidence>
<evidence type="ECO:0000313" key="18">
    <source>
        <dbReference type="Proteomes" id="UP001652621"/>
    </source>
</evidence>
<dbReference type="RefSeq" id="XP_058976316.1">
    <property type="nucleotide sequence ID" value="XM_059120333.1"/>
</dbReference>
<evidence type="ECO:0000256" key="12">
    <source>
        <dbReference type="ARBA" id="ARBA00050361"/>
    </source>
</evidence>
<dbReference type="VEuPathDB" id="VectorBase:MDOMA2_003435"/>
<evidence type="ECO:0000259" key="15">
    <source>
        <dbReference type="Pfam" id="PF00349"/>
    </source>
</evidence>
<evidence type="ECO:0000256" key="6">
    <source>
        <dbReference type="ARBA" id="ARBA00022777"/>
    </source>
</evidence>
<dbReference type="GO" id="GO:0005536">
    <property type="term" value="F:D-glucose binding"/>
    <property type="evidence" value="ECO:0007669"/>
    <property type="project" value="InterPro"/>
</dbReference>
<evidence type="ECO:0000256" key="13">
    <source>
        <dbReference type="ARBA" id="ARBA00059457"/>
    </source>
</evidence>
<evidence type="ECO:0000256" key="8">
    <source>
        <dbReference type="ARBA" id="ARBA00023152"/>
    </source>
</evidence>
<keyword evidence="4 14" id="KW-0808">Transferase</keyword>
<protein>
    <recommendedName>
        <fullName evidence="14">Phosphotransferase</fullName>
        <ecNumber evidence="14">2.7.1.-</ecNumber>
    </recommendedName>
</protein>
<dbReference type="GO" id="GO:0006096">
    <property type="term" value="P:glycolytic process"/>
    <property type="evidence" value="ECO:0007669"/>
    <property type="project" value="UniProtKB-UniPathway"/>
</dbReference>
<evidence type="ECO:0000256" key="10">
    <source>
        <dbReference type="ARBA" id="ARBA00047905"/>
    </source>
</evidence>
<dbReference type="FunFam" id="3.30.420.40:FF:000095">
    <property type="entry name" value="Phosphotransferase"/>
    <property type="match status" value="1"/>
</dbReference>
<dbReference type="AlphaFoldDB" id="A0A1I8M6Q3"/>
<dbReference type="SUPFAM" id="SSF53067">
    <property type="entry name" value="Actin-like ATPase domain"/>
    <property type="match status" value="2"/>
</dbReference>
<dbReference type="GO" id="GO:0005829">
    <property type="term" value="C:cytosol"/>
    <property type="evidence" value="ECO:0007669"/>
    <property type="project" value="TreeGrafter"/>
</dbReference>
<comment type="similarity">
    <text evidence="3 14">Belongs to the hexokinase family.</text>
</comment>
<dbReference type="InterPro" id="IPR019807">
    <property type="entry name" value="Hexokinase_BS"/>
</dbReference>